<dbReference type="Gene3D" id="3.40.630.10">
    <property type="entry name" value="Zn peptidases"/>
    <property type="match status" value="1"/>
</dbReference>
<dbReference type="Gene3D" id="2.40.30.40">
    <property type="entry name" value="Peptidase M42, domain 2"/>
    <property type="match status" value="1"/>
</dbReference>
<dbReference type="GO" id="GO:0046872">
    <property type="term" value="F:metal ion binding"/>
    <property type="evidence" value="ECO:0007669"/>
    <property type="project" value="UniProtKB-UniRule"/>
</dbReference>
<dbReference type="EC" id="3.2.1.4" evidence="10"/>
<evidence type="ECO:0000256" key="1">
    <source>
        <dbReference type="ARBA" id="ARBA00006272"/>
    </source>
</evidence>
<feature type="binding site" evidence="8">
    <location>
        <position position="176"/>
    </location>
    <ligand>
        <name>Zn(2+)</name>
        <dbReference type="ChEBI" id="CHEBI:29105"/>
        <label>2</label>
    </ligand>
</feature>
<organism evidence="9 11">
    <name type="scientific">Halarchaeum rubridurum</name>
    <dbReference type="NCBI Taxonomy" id="489911"/>
    <lineage>
        <taxon>Archaea</taxon>
        <taxon>Methanobacteriati</taxon>
        <taxon>Methanobacteriota</taxon>
        <taxon>Stenosarchaea group</taxon>
        <taxon>Halobacteria</taxon>
        <taxon>Halobacteriales</taxon>
        <taxon>Halobacteriaceae</taxon>
    </lineage>
</organism>
<dbReference type="InterPro" id="IPR051464">
    <property type="entry name" value="Peptidase_M42_aminopept"/>
</dbReference>
<keyword evidence="3" id="KW-0645">Protease</keyword>
<evidence type="ECO:0000256" key="6">
    <source>
        <dbReference type="PIRNR" id="PIRNR001123"/>
    </source>
</evidence>
<keyword evidence="2" id="KW-0031">Aminopeptidase</keyword>
<evidence type="ECO:0000313" key="9">
    <source>
        <dbReference type="EMBL" id="GGM53857.1"/>
    </source>
</evidence>
<dbReference type="AlphaFoldDB" id="A0A830FII6"/>
<comment type="cofactor">
    <cofactor evidence="8">
        <name>a divalent metal cation</name>
        <dbReference type="ChEBI" id="CHEBI:60240"/>
    </cofactor>
    <text evidence="8">Binds 2 divalent metal cations per subunit.</text>
</comment>
<comment type="similarity">
    <text evidence="1 6">Belongs to the peptidase M42 family.</text>
</comment>
<feature type="binding site" evidence="8">
    <location>
        <position position="231"/>
    </location>
    <ligand>
        <name>Zn(2+)</name>
        <dbReference type="ChEBI" id="CHEBI:29105"/>
        <label>1</label>
    </ligand>
</feature>
<dbReference type="Proteomes" id="UP000765891">
    <property type="component" value="Unassembled WGS sequence"/>
</dbReference>
<dbReference type="Pfam" id="PF05343">
    <property type="entry name" value="Peptidase_M42"/>
    <property type="match status" value="1"/>
</dbReference>
<dbReference type="InterPro" id="IPR023367">
    <property type="entry name" value="Peptidase_M42_dom2"/>
</dbReference>
<dbReference type="PIRSF" id="PIRSF001123">
    <property type="entry name" value="PepA_GA"/>
    <property type="match status" value="1"/>
</dbReference>
<feature type="active site" description="Proton acceptor" evidence="7">
    <location>
        <position position="208"/>
    </location>
</feature>
<evidence type="ECO:0000256" key="3">
    <source>
        <dbReference type="ARBA" id="ARBA00022670"/>
    </source>
</evidence>
<evidence type="ECO:0000313" key="10">
    <source>
        <dbReference type="EMBL" id="MBP1953683.1"/>
    </source>
</evidence>
<keyword evidence="10" id="KW-0326">Glycosidase</keyword>
<accession>A0A830FII6</accession>
<keyword evidence="4 8" id="KW-0479">Metal-binding</keyword>
<dbReference type="GO" id="GO:0004177">
    <property type="term" value="F:aminopeptidase activity"/>
    <property type="evidence" value="ECO:0007669"/>
    <property type="project" value="UniProtKB-UniRule"/>
</dbReference>
<proteinExistence type="inferred from homology"/>
<dbReference type="SUPFAM" id="SSF101821">
    <property type="entry name" value="Aminopeptidase/glucanase lid domain"/>
    <property type="match status" value="1"/>
</dbReference>
<reference evidence="9" key="2">
    <citation type="submission" date="2020-09" db="EMBL/GenBank/DDBJ databases">
        <authorList>
            <person name="Sun Q."/>
            <person name="Ohkuma M."/>
        </authorList>
    </citation>
    <scope>NUCLEOTIDE SEQUENCE</scope>
    <source>
        <strain evidence="9">JCM 16108</strain>
    </source>
</reference>
<dbReference type="RefSeq" id="WP_188868951.1">
    <property type="nucleotide sequence ID" value="NZ_BMOO01000001.1"/>
</dbReference>
<feature type="binding site" evidence="8">
    <location>
        <position position="65"/>
    </location>
    <ligand>
        <name>Zn(2+)</name>
        <dbReference type="ChEBI" id="CHEBI:29105"/>
        <label>1</label>
    </ligand>
</feature>
<dbReference type="GO" id="GO:0008810">
    <property type="term" value="F:cellulase activity"/>
    <property type="evidence" value="ECO:0007669"/>
    <property type="project" value="UniProtKB-EC"/>
</dbReference>
<protein>
    <submittedName>
        <fullName evidence="9">Endoglucanase</fullName>
        <ecNumber evidence="10">3.2.1.4</ecNumber>
    </submittedName>
</protein>
<sequence>MDDDQREFLTDLLATASPSGFETPAQRVWIEYVERFADDVHTDDYGNAVAVYDGGSGPEIAVGGHADEIGFVVTAINSEGYLHLAPVGGTDKSVSKARQVHVHTDDGPVNGVIGQAAIHVRDRDDAEYDDIEEMTLDVGADDEEDARDLVSVGDPVTVAQSPAPLRGSLLTGRGLDNRVGIWVAAETLRRAAERGAESTVYAVSTVQEEVGLSGAKMVGYDLDPDAAVAVDVTHASDHPEFPGNKHNEVALGDGPVVARGSTNHAAVVEAVRDAAADVGIDVQLQATGIRTGTDADAFYTSRSGVPSLNLGLPNRYMHTPAEVVDTDDLDAAADLLAAFAVEAAGRESFAVEF</sequence>
<dbReference type="PANTHER" id="PTHR32481:SF0">
    <property type="entry name" value="AMINOPEPTIDASE YPDE-RELATED"/>
    <property type="match status" value="1"/>
</dbReference>
<feature type="binding site" evidence="8">
    <location>
        <position position="209"/>
    </location>
    <ligand>
        <name>Zn(2+)</name>
        <dbReference type="ChEBI" id="CHEBI:29105"/>
        <label>2</label>
    </ligand>
</feature>
<name>A0A830FII6_9EURY</name>
<evidence type="ECO:0000256" key="8">
    <source>
        <dbReference type="PIRSR" id="PIRSR001123-2"/>
    </source>
</evidence>
<gene>
    <name evidence="9" type="ORF">GCM10009017_00240</name>
    <name evidence="10" type="ORF">J2752_000564</name>
</gene>
<evidence type="ECO:0000256" key="2">
    <source>
        <dbReference type="ARBA" id="ARBA00022438"/>
    </source>
</evidence>
<keyword evidence="11" id="KW-1185">Reference proteome</keyword>
<dbReference type="EMBL" id="JAGGKO010000001">
    <property type="protein sequence ID" value="MBP1953683.1"/>
    <property type="molecule type" value="Genomic_DNA"/>
</dbReference>
<dbReference type="GO" id="GO:0006508">
    <property type="term" value="P:proteolysis"/>
    <property type="evidence" value="ECO:0007669"/>
    <property type="project" value="UniProtKB-KW"/>
</dbReference>
<dbReference type="PANTHER" id="PTHR32481">
    <property type="entry name" value="AMINOPEPTIDASE"/>
    <property type="match status" value="1"/>
</dbReference>
<evidence type="ECO:0000256" key="4">
    <source>
        <dbReference type="ARBA" id="ARBA00022723"/>
    </source>
</evidence>
<evidence type="ECO:0000313" key="11">
    <source>
        <dbReference type="Proteomes" id="UP000614609"/>
    </source>
</evidence>
<dbReference type="EMBL" id="BMOO01000001">
    <property type="protein sequence ID" value="GGM53857.1"/>
    <property type="molecule type" value="Genomic_DNA"/>
</dbReference>
<dbReference type="InterPro" id="IPR008007">
    <property type="entry name" value="Peptidase_M42"/>
</dbReference>
<feature type="binding site" evidence="8">
    <location>
        <position position="318"/>
    </location>
    <ligand>
        <name>Zn(2+)</name>
        <dbReference type="ChEBI" id="CHEBI:29105"/>
        <label>2</label>
    </ligand>
</feature>
<evidence type="ECO:0000256" key="5">
    <source>
        <dbReference type="ARBA" id="ARBA00022801"/>
    </source>
</evidence>
<reference evidence="9" key="1">
    <citation type="journal article" date="2014" name="Int. J. Syst. Evol. Microbiol.">
        <title>Complete genome sequence of Corynebacterium casei LMG S-19264T (=DSM 44701T), isolated from a smear-ripened cheese.</title>
        <authorList>
            <consortium name="US DOE Joint Genome Institute (JGI-PGF)"/>
            <person name="Walter F."/>
            <person name="Albersmeier A."/>
            <person name="Kalinowski J."/>
            <person name="Ruckert C."/>
        </authorList>
    </citation>
    <scope>NUCLEOTIDE SEQUENCE</scope>
    <source>
        <strain evidence="9">JCM 16108</strain>
    </source>
</reference>
<dbReference type="SUPFAM" id="SSF53187">
    <property type="entry name" value="Zn-dependent exopeptidases"/>
    <property type="match status" value="1"/>
</dbReference>
<feature type="binding site" evidence="8">
    <location>
        <position position="176"/>
    </location>
    <ligand>
        <name>Zn(2+)</name>
        <dbReference type="ChEBI" id="CHEBI:29105"/>
        <label>1</label>
    </ligand>
</feature>
<reference evidence="10" key="3">
    <citation type="submission" date="2021-03" db="EMBL/GenBank/DDBJ databases">
        <title>Genomic Encyclopedia of Type Strains, Phase IV (KMG-IV): sequencing the most valuable type-strain genomes for metagenomic binning, comparative biology and taxonomic classification.</title>
        <authorList>
            <person name="Goeker M."/>
        </authorList>
    </citation>
    <scope>NUCLEOTIDE SEQUENCE</scope>
    <source>
        <strain evidence="10">DSM 22443</strain>
    </source>
</reference>
<keyword evidence="5 10" id="KW-0378">Hydrolase</keyword>
<dbReference type="Proteomes" id="UP000614609">
    <property type="component" value="Unassembled WGS sequence"/>
</dbReference>
<comment type="caution">
    <text evidence="9">The sequence shown here is derived from an EMBL/GenBank/DDBJ whole genome shotgun (WGS) entry which is preliminary data.</text>
</comment>
<evidence type="ECO:0000256" key="7">
    <source>
        <dbReference type="PIRSR" id="PIRSR001123-1"/>
    </source>
</evidence>
<dbReference type="OrthoDB" id="30642at2157"/>